<evidence type="ECO:0000313" key="3">
    <source>
        <dbReference type="Proteomes" id="UP000653411"/>
    </source>
</evidence>
<dbReference type="AlphaFoldDB" id="A0A917XA96"/>
<evidence type="ECO:0000259" key="1">
    <source>
        <dbReference type="Pfam" id="PF17765"/>
    </source>
</evidence>
<dbReference type="Pfam" id="PF17765">
    <property type="entry name" value="MLTR_LBD"/>
    <property type="match status" value="1"/>
</dbReference>
<evidence type="ECO:0000313" key="2">
    <source>
        <dbReference type="EMBL" id="GGN00497.1"/>
    </source>
</evidence>
<dbReference type="InterPro" id="IPR041413">
    <property type="entry name" value="MLTR_LBD"/>
</dbReference>
<dbReference type="RefSeq" id="WP_229712942.1">
    <property type="nucleotide sequence ID" value="NZ_BMML01000004.1"/>
</dbReference>
<organism evidence="2 3">
    <name type="scientific">Streptomyces fuscichromogenes</name>
    <dbReference type="NCBI Taxonomy" id="1324013"/>
    <lineage>
        <taxon>Bacteria</taxon>
        <taxon>Bacillati</taxon>
        <taxon>Actinomycetota</taxon>
        <taxon>Actinomycetes</taxon>
        <taxon>Kitasatosporales</taxon>
        <taxon>Streptomycetaceae</taxon>
        <taxon>Streptomyces</taxon>
    </lineage>
</organism>
<reference evidence="2" key="2">
    <citation type="submission" date="2020-09" db="EMBL/GenBank/DDBJ databases">
        <authorList>
            <person name="Sun Q."/>
            <person name="Zhou Y."/>
        </authorList>
    </citation>
    <scope>NUCLEOTIDE SEQUENCE</scope>
    <source>
        <strain evidence="2">CGMCC 4.7110</strain>
    </source>
</reference>
<keyword evidence="3" id="KW-1185">Reference proteome</keyword>
<name>A0A917XA96_9ACTN</name>
<reference evidence="2" key="1">
    <citation type="journal article" date="2014" name="Int. J. Syst. Evol. Microbiol.">
        <title>Complete genome sequence of Corynebacterium casei LMG S-19264T (=DSM 44701T), isolated from a smear-ripened cheese.</title>
        <authorList>
            <consortium name="US DOE Joint Genome Institute (JGI-PGF)"/>
            <person name="Walter F."/>
            <person name="Albersmeier A."/>
            <person name="Kalinowski J."/>
            <person name="Ruckert C."/>
        </authorList>
    </citation>
    <scope>NUCLEOTIDE SEQUENCE</scope>
    <source>
        <strain evidence="2">CGMCC 4.7110</strain>
    </source>
</reference>
<accession>A0A917XA96</accession>
<dbReference type="Gene3D" id="3.30.450.180">
    <property type="match status" value="1"/>
</dbReference>
<protein>
    <recommendedName>
        <fullName evidence="1">MmyB-like transcription regulator ligand binding domain-containing protein</fullName>
    </recommendedName>
</protein>
<comment type="caution">
    <text evidence="2">The sequence shown here is derived from an EMBL/GenBank/DDBJ whole genome shotgun (WGS) entry which is preliminary data.</text>
</comment>
<dbReference type="Proteomes" id="UP000653411">
    <property type="component" value="Unassembled WGS sequence"/>
</dbReference>
<sequence>MTSLGQPEAEVSVVSDLRRASGRFQNSERPAGLIRDLTKCSPRFAELWASGLVGAHQDKARFRPAAPAVACGG</sequence>
<dbReference type="EMBL" id="BMML01000004">
    <property type="protein sequence ID" value="GGN00497.1"/>
    <property type="molecule type" value="Genomic_DNA"/>
</dbReference>
<gene>
    <name evidence="2" type="ORF">GCM10011578_022220</name>
</gene>
<feature type="domain" description="MmyB-like transcription regulator ligand binding" evidence="1">
    <location>
        <begin position="8"/>
        <end position="59"/>
    </location>
</feature>
<proteinExistence type="predicted"/>